<dbReference type="EMBL" id="AQHZ01000024">
    <property type="protein sequence ID" value="ENO17776.1"/>
    <property type="molecule type" value="Genomic_DNA"/>
</dbReference>
<keyword evidence="1" id="KW-0413">Isomerase</keyword>
<dbReference type="Proteomes" id="UP000013015">
    <property type="component" value="Unassembled WGS sequence"/>
</dbReference>
<dbReference type="InterPro" id="IPR008183">
    <property type="entry name" value="Aldose_1/G6P_1-epimerase"/>
</dbReference>
<protein>
    <submittedName>
        <fullName evidence="1">Aldose-1-epimerase</fullName>
        <ecNumber evidence="1">5.1.3.3</ecNumber>
    </submittedName>
</protein>
<dbReference type="Gene3D" id="2.70.98.10">
    <property type="match status" value="1"/>
</dbReference>
<dbReference type="HOGENOM" id="CLU_052486_1_1_11"/>
<dbReference type="AlphaFoldDB" id="N6X217"/>
<dbReference type="GO" id="GO:0004034">
    <property type="term" value="F:aldose 1-epimerase activity"/>
    <property type="evidence" value="ECO:0007669"/>
    <property type="project" value="UniProtKB-EC"/>
</dbReference>
<dbReference type="InterPro" id="IPR011013">
    <property type="entry name" value="Gal_mutarotase_sf_dom"/>
</dbReference>
<dbReference type="Pfam" id="PF01263">
    <property type="entry name" value="Aldose_epim"/>
    <property type="match status" value="1"/>
</dbReference>
<name>N6X217_9ACTO</name>
<organism evidence="1 2">
    <name type="scientific">Schaalia cardiffensis F0333</name>
    <dbReference type="NCBI Taxonomy" id="888050"/>
    <lineage>
        <taxon>Bacteria</taxon>
        <taxon>Bacillati</taxon>
        <taxon>Actinomycetota</taxon>
        <taxon>Actinomycetes</taxon>
        <taxon>Actinomycetales</taxon>
        <taxon>Actinomycetaceae</taxon>
        <taxon>Schaalia</taxon>
    </lineage>
</organism>
<dbReference type="eggNOG" id="COG2017">
    <property type="taxonomic scope" value="Bacteria"/>
</dbReference>
<evidence type="ECO:0000313" key="1">
    <source>
        <dbReference type="EMBL" id="ENO17776.1"/>
    </source>
</evidence>
<dbReference type="PATRIC" id="fig|888050.3.peg.1620"/>
<dbReference type="GO" id="GO:0006006">
    <property type="term" value="P:glucose metabolic process"/>
    <property type="evidence" value="ECO:0007669"/>
    <property type="project" value="TreeGrafter"/>
</dbReference>
<gene>
    <name evidence="1" type="ORF">HMPREF9004_1686</name>
</gene>
<proteinExistence type="predicted"/>
<dbReference type="PANTHER" id="PTHR10091">
    <property type="entry name" value="ALDOSE-1-EPIMERASE"/>
    <property type="match status" value="1"/>
</dbReference>
<comment type="caution">
    <text evidence="1">The sequence shown here is derived from an EMBL/GenBank/DDBJ whole genome shotgun (WGS) entry which is preliminary data.</text>
</comment>
<dbReference type="PANTHER" id="PTHR10091:SF0">
    <property type="entry name" value="GALACTOSE MUTAROTASE"/>
    <property type="match status" value="1"/>
</dbReference>
<dbReference type="EC" id="5.1.3.3" evidence="1"/>
<evidence type="ECO:0000313" key="2">
    <source>
        <dbReference type="Proteomes" id="UP000013015"/>
    </source>
</evidence>
<dbReference type="RefSeq" id="WP_005964392.1">
    <property type="nucleotide sequence ID" value="NZ_CP040505.1"/>
</dbReference>
<dbReference type="NCBIfam" id="NF011719">
    <property type="entry name" value="PRK15172.1"/>
    <property type="match status" value="1"/>
</dbReference>
<sequence length="299" mass="32442">MSTRSASGREIVLESGDYRARIVTVGAGLAGLSLAGHDLVIPHSVEEIPAGHLGKMLLPWPNRIADSTYEWNGARYEVDRTERSTGAALHGLMSWVEWDIVHADQDSATLGAFLAPRKGYPWALETWVTYALNADSGLSVSVHTKNIGTQAAPYGVSSHPYVTLNGAPNDSYELSIPATSILEVDEKLTPVGKRPVAEMGRDFTRPRILGDLTIDHAFTDLPEGEWTVTIRDPESGMSVALSSDAKWVQVYTAEVLDREGIAVEPMTCPPNAFNSHEDLIVLEPGHSHTLTFSIRGSLS</sequence>
<reference evidence="1 2" key="1">
    <citation type="submission" date="2013-03" db="EMBL/GenBank/DDBJ databases">
        <title>Reference genome for the Human Microbiome Project.</title>
        <authorList>
            <person name="Aqrawi P."/>
            <person name="Ayvaz T."/>
            <person name="Bess C."/>
            <person name="Blankenburg K."/>
            <person name="Coyle M."/>
            <person name="Deng J."/>
            <person name="Forbes L."/>
            <person name="Fowler G."/>
            <person name="Francisco L."/>
            <person name="Fu Q."/>
            <person name="Gibbs R."/>
            <person name="Gross S."/>
            <person name="Gubbala S."/>
            <person name="Hale W."/>
            <person name="Hemphill L."/>
            <person name="Highlander S."/>
            <person name="Hirani K."/>
            <person name="Jackson L."/>
            <person name="Jakkamsetti A."/>
            <person name="Javaid M."/>
            <person name="Jayaseelan J.C."/>
            <person name="Jiang H."/>
            <person name="Joshi V."/>
            <person name="Korchina V."/>
            <person name="Kovar C."/>
            <person name="Lara F."/>
            <person name="Lee S."/>
            <person name="Liu Y."/>
            <person name="Mata R."/>
            <person name="Mathew T."/>
            <person name="Munidasa M."/>
            <person name="Muzny D."/>
            <person name="Nazareth L."/>
            <person name="Ngo R."/>
            <person name="Nguyen L."/>
            <person name="Nguyen N."/>
            <person name="Okwuonu G."/>
            <person name="Ongeri F."/>
            <person name="Palculict T."/>
            <person name="Patil S."/>
            <person name="Petrosino J."/>
            <person name="Pham C."/>
            <person name="Pham P."/>
            <person name="Pu L.-L."/>
            <person name="Qin X."/>
            <person name="Qu J."/>
            <person name="Reid J."/>
            <person name="Ross M."/>
            <person name="Ruth R."/>
            <person name="Saada N."/>
            <person name="San Lucas F."/>
            <person name="Santibanez J."/>
            <person name="Shang Y."/>
            <person name="Simmons D."/>
            <person name="Song X.-Z."/>
            <person name="Tang L.-Y."/>
            <person name="Thornton R."/>
            <person name="Warren J."/>
            <person name="Weissenberger G."/>
            <person name="Wilczek-Boney K."/>
            <person name="Worley K."/>
            <person name="Youmans B."/>
            <person name="Zhang J."/>
            <person name="Zhang L."/>
            <person name="Zhao Z."/>
            <person name="Zhou C."/>
            <person name="Zhu D."/>
            <person name="Zhu Y."/>
        </authorList>
    </citation>
    <scope>NUCLEOTIDE SEQUENCE [LARGE SCALE GENOMIC DNA]</scope>
    <source>
        <strain evidence="1 2">F0333</strain>
    </source>
</reference>
<dbReference type="OrthoDB" id="4739604at2"/>
<dbReference type="InterPro" id="IPR037480">
    <property type="entry name" value="YihR-like"/>
</dbReference>
<dbReference type="STRING" id="888050.HMPREF9004_1686"/>
<dbReference type="GO" id="GO:0033499">
    <property type="term" value="P:galactose catabolic process via UDP-galactose, Leloir pathway"/>
    <property type="evidence" value="ECO:0007669"/>
    <property type="project" value="TreeGrafter"/>
</dbReference>
<dbReference type="CDD" id="cd09022">
    <property type="entry name" value="Aldose_epim_Ec_YihR"/>
    <property type="match status" value="1"/>
</dbReference>
<dbReference type="GO" id="GO:0030246">
    <property type="term" value="F:carbohydrate binding"/>
    <property type="evidence" value="ECO:0007669"/>
    <property type="project" value="InterPro"/>
</dbReference>
<dbReference type="InterPro" id="IPR014718">
    <property type="entry name" value="GH-type_carb-bd"/>
</dbReference>
<dbReference type="SUPFAM" id="SSF74650">
    <property type="entry name" value="Galactose mutarotase-like"/>
    <property type="match status" value="1"/>
</dbReference>
<keyword evidence="2" id="KW-1185">Reference proteome</keyword>
<accession>N6X217</accession>